<keyword evidence="5 13" id="KW-0812">Transmembrane</keyword>
<dbReference type="GO" id="GO:0015031">
    <property type="term" value="P:protein transport"/>
    <property type="evidence" value="ECO:0007669"/>
    <property type="project" value="UniProtKB-KW"/>
</dbReference>
<feature type="transmembrane region" description="Helical" evidence="13">
    <location>
        <begin position="183"/>
        <end position="202"/>
    </location>
</feature>
<feature type="transmembrane region" description="Helical" evidence="13">
    <location>
        <begin position="135"/>
        <end position="155"/>
    </location>
</feature>
<evidence type="ECO:0000256" key="8">
    <source>
        <dbReference type="ARBA" id="ARBA00022989"/>
    </source>
</evidence>
<dbReference type="GO" id="GO:0070631">
    <property type="term" value="P:spindle pole body localization"/>
    <property type="evidence" value="ECO:0007669"/>
    <property type="project" value="TreeGrafter"/>
</dbReference>
<dbReference type="OrthoDB" id="67850at2759"/>
<evidence type="ECO:0000256" key="3">
    <source>
        <dbReference type="ARBA" id="ARBA00005760"/>
    </source>
</evidence>
<name>F8PA25_SERL9</name>
<keyword evidence="11 13" id="KW-0472">Membrane</keyword>
<dbReference type="KEGG" id="sla:SERLADRAFT_478636"/>
<dbReference type="Pfam" id="PF09531">
    <property type="entry name" value="Ndc1_Nup"/>
    <property type="match status" value="1"/>
</dbReference>
<dbReference type="PANTHER" id="PTHR13269:SF6">
    <property type="entry name" value="NUCLEOPORIN NDC1"/>
    <property type="match status" value="1"/>
</dbReference>
<feature type="transmembrane region" description="Helical" evidence="13">
    <location>
        <begin position="47"/>
        <end position="68"/>
    </location>
</feature>
<keyword evidence="6" id="KW-0509">mRNA transport</keyword>
<dbReference type="GO" id="GO:0006999">
    <property type="term" value="P:nuclear pore organization"/>
    <property type="evidence" value="ECO:0007669"/>
    <property type="project" value="TreeGrafter"/>
</dbReference>
<keyword evidence="7" id="KW-0653">Protein transport</keyword>
<comment type="subcellular location">
    <subcellularLocation>
        <location evidence="1">Nucleus membrane</location>
        <topology evidence="1">Multi-pass membrane protein</topology>
    </subcellularLocation>
    <subcellularLocation>
        <location evidence="2">Nucleus</location>
        <location evidence="2">Nuclear pore complex</location>
    </subcellularLocation>
</comment>
<keyword evidence="4" id="KW-0813">Transport</keyword>
<feature type="transmembrane region" description="Helical" evidence="13">
    <location>
        <begin position="80"/>
        <end position="103"/>
    </location>
</feature>
<dbReference type="GO" id="GO:0051028">
    <property type="term" value="P:mRNA transport"/>
    <property type="evidence" value="ECO:0007669"/>
    <property type="project" value="UniProtKB-KW"/>
</dbReference>
<evidence type="ECO:0000256" key="12">
    <source>
        <dbReference type="ARBA" id="ARBA00023242"/>
    </source>
</evidence>
<evidence type="ECO:0000256" key="11">
    <source>
        <dbReference type="ARBA" id="ARBA00023136"/>
    </source>
</evidence>
<proteinExistence type="inferred from homology"/>
<sequence length="693" mass="76392">MSATATPLSAKHPVTHTLAFTSRSSPSIPPAVQAYEPLLKSVLGNRLLYNIFAYSALFSFTLSVLFIGNGDASLGLLTRLVRSGTWAVAATTWVVGVLPVAVLRKVYLTGASPPATSPSKILQNALGKPSTLRSLSVYVTSAIFLAVMHVTLAKLEETSGQGDRRLSVFVKSRKHPYYLNGRFIFLMCSQAWLAGTFFLRNIMLDRFVFRFSLGSPTTHSRRWLFSVGDLMKLLLTISLFVTLSFGLYGVAFGLARSIILPILFKIPILHHLLRPFTAHFLRGSWTLLMPLRNFSLVLRTLSLGMITLVNWEFAEALFDVYIPQPIKTAQTTADPSVTLISGISSQDPIFRQYAYSELIDLALEDSPMASERRTTLFGDQKYNPSLWSSLAREALLALGRDYQLLLRRGKPVPVVAPSESKPVTKTPQAPSTPLIRQPIFKASRQSPLTSVLDSFASDSKLAEAVEITAEASKSNVPELFRSVMHVPASTPQSQKPSTTSATVIAVTQPVSVGNGLIARIKGKGKEAIIEYCPHKIKQVVGSCIEWWGRERINKVVEACLPHRELDALVVEVLSRMVCASLTEDRFGVVQRDIPRILEAFLSFLSAIEEYHQEVNALYTPPSPEELSKLSAQELGEKERKRIEVARAAEVFGVVGDALKAAVARIALTFGDKLLAFKFPPRTAKKLQAFVDYN</sequence>
<dbReference type="GO" id="GO:0030674">
    <property type="term" value="F:protein-macromolecule adaptor activity"/>
    <property type="evidence" value="ECO:0007669"/>
    <property type="project" value="TreeGrafter"/>
</dbReference>
<dbReference type="PANTHER" id="PTHR13269">
    <property type="entry name" value="NUCLEOPORIN NDC1"/>
    <property type="match status" value="1"/>
</dbReference>
<reference evidence="14" key="1">
    <citation type="submission" date="2011-04" db="EMBL/GenBank/DDBJ databases">
        <title>Evolution of plant cell wall degrading machinery underlies the functional diversity of forest fungi.</title>
        <authorList>
            <consortium name="US DOE Joint Genome Institute (JGI-PGF)"/>
            <person name="Eastwood D.C."/>
            <person name="Floudas D."/>
            <person name="Binder M."/>
            <person name="Majcherczyk A."/>
            <person name="Schneider P."/>
            <person name="Aerts A."/>
            <person name="Asiegbu F.O."/>
            <person name="Baker S.E."/>
            <person name="Barry K."/>
            <person name="Bendiksby M."/>
            <person name="Blumentritt M."/>
            <person name="Coutinho P.M."/>
            <person name="Cullen D."/>
            <person name="Cullen D."/>
            <person name="Gathman A."/>
            <person name="Goodell B."/>
            <person name="Henrissat B."/>
            <person name="Ihrmark K."/>
            <person name="Kauserud H."/>
            <person name="Kohler A."/>
            <person name="LaButti K."/>
            <person name="Lapidus A."/>
            <person name="Lavin J.L."/>
            <person name="Lee Y.-H."/>
            <person name="Lindquist E."/>
            <person name="Lilly W."/>
            <person name="Lucas S."/>
            <person name="Morin E."/>
            <person name="Murat C."/>
            <person name="Oguiza J.A."/>
            <person name="Park J."/>
            <person name="Pisabarro A.G."/>
            <person name="Riley R."/>
            <person name="Rosling A."/>
            <person name="Salamov A."/>
            <person name="Schmidt O."/>
            <person name="Schmutz J."/>
            <person name="Skrede I."/>
            <person name="Stenlid J."/>
            <person name="Wiebenga A."/>
            <person name="Xie X."/>
            <person name="Kues U."/>
            <person name="Hibbett D.S."/>
            <person name="Hoffmeister D."/>
            <person name="Hogberg N."/>
            <person name="Martin F."/>
            <person name="Grigoriev I.V."/>
            <person name="Watkinson S.C."/>
        </authorList>
    </citation>
    <scope>NUCLEOTIDE SEQUENCE</scope>
    <source>
        <strain evidence="14">S7.9</strain>
    </source>
</reference>
<gene>
    <name evidence="14" type="ORF">SERLADRAFT_478636</name>
</gene>
<dbReference type="EMBL" id="GL945442">
    <property type="protein sequence ID" value="EGO20023.1"/>
    <property type="molecule type" value="Genomic_DNA"/>
</dbReference>
<dbReference type="GO" id="GO:0005816">
    <property type="term" value="C:spindle pole body"/>
    <property type="evidence" value="ECO:0007669"/>
    <property type="project" value="TreeGrafter"/>
</dbReference>
<protein>
    <recommendedName>
        <fullName evidence="15">Nucleoporin protein Ndc1-Nup</fullName>
    </recommendedName>
</protein>
<keyword evidence="12" id="KW-0539">Nucleus</keyword>
<dbReference type="GO" id="GO:0031965">
    <property type="term" value="C:nuclear membrane"/>
    <property type="evidence" value="ECO:0007669"/>
    <property type="project" value="UniProtKB-SubCell"/>
</dbReference>
<dbReference type="Proteomes" id="UP000008064">
    <property type="component" value="Unassembled WGS sequence"/>
</dbReference>
<evidence type="ECO:0000256" key="5">
    <source>
        <dbReference type="ARBA" id="ARBA00022692"/>
    </source>
</evidence>
<dbReference type="GO" id="GO:0070762">
    <property type="term" value="C:nuclear pore transmembrane ring"/>
    <property type="evidence" value="ECO:0007669"/>
    <property type="project" value="TreeGrafter"/>
</dbReference>
<feature type="transmembrane region" description="Helical" evidence="13">
    <location>
        <begin position="223"/>
        <end position="248"/>
    </location>
</feature>
<dbReference type="HOGENOM" id="CLU_026454_0_0_1"/>
<accession>F8PA25</accession>
<evidence type="ECO:0000256" key="7">
    <source>
        <dbReference type="ARBA" id="ARBA00022927"/>
    </source>
</evidence>
<evidence type="ECO:0000256" key="2">
    <source>
        <dbReference type="ARBA" id="ARBA00004567"/>
    </source>
</evidence>
<evidence type="ECO:0000256" key="1">
    <source>
        <dbReference type="ARBA" id="ARBA00004232"/>
    </source>
</evidence>
<evidence type="ECO:0000313" key="14">
    <source>
        <dbReference type="EMBL" id="EGO20023.1"/>
    </source>
</evidence>
<evidence type="ECO:0000256" key="10">
    <source>
        <dbReference type="ARBA" id="ARBA00023132"/>
    </source>
</evidence>
<evidence type="ECO:0008006" key="15">
    <source>
        <dbReference type="Google" id="ProtNLM"/>
    </source>
</evidence>
<evidence type="ECO:0000256" key="9">
    <source>
        <dbReference type="ARBA" id="ARBA00023010"/>
    </source>
</evidence>
<keyword evidence="8 13" id="KW-1133">Transmembrane helix</keyword>
<dbReference type="AlphaFoldDB" id="F8PA25"/>
<evidence type="ECO:0000256" key="4">
    <source>
        <dbReference type="ARBA" id="ARBA00022448"/>
    </source>
</evidence>
<comment type="similarity">
    <text evidence="3">Belongs to the NDC1 family.</text>
</comment>
<dbReference type="RefSeq" id="XP_007323458.1">
    <property type="nucleotide sequence ID" value="XM_007323396.1"/>
</dbReference>
<dbReference type="GeneID" id="18821208"/>
<evidence type="ECO:0000256" key="6">
    <source>
        <dbReference type="ARBA" id="ARBA00022816"/>
    </source>
</evidence>
<evidence type="ECO:0000256" key="13">
    <source>
        <dbReference type="SAM" id="Phobius"/>
    </source>
</evidence>
<keyword evidence="10" id="KW-0906">Nuclear pore complex</keyword>
<keyword evidence="9" id="KW-0811">Translocation</keyword>
<dbReference type="InterPro" id="IPR019049">
    <property type="entry name" value="Nucleoporin_prot_Ndc1/Nup"/>
</dbReference>
<organism>
    <name type="scientific">Serpula lacrymans var. lacrymans (strain S7.9)</name>
    <name type="common">Dry rot fungus</name>
    <dbReference type="NCBI Taxonomy" id="578457"/>
    <lineage>
        <taxon>Eukaryota</taxon>
        <taxon>Fungi</taxon>
        <taxon>Dikarya</taxon>
        <taxon>Basidiomycota</taxon>
        <taxon>Agaricomycotina</taxon>
        <taxon>Agaricomycetes</taxon>
        <taxon>Agaricomycetidae</taxon>
        <taxon>Boletales</taxon>
        <taxon>Coniophorineae</taxon>
        <taxon>Serpulaceae</taxon>
        <taxon>Serpula</taxon>
    </lineage>
</organism>